<gene>
    <name evidence="2" type="ORF">Q9L58_008341</name>
</gene>
<accession>A0ABR3GAB6</accession>
<keyword evidence="3" id="KW-1185">Reference proteome</keyword>
<reference evidence="2 3" key="1">
    <citation type="submission" date="2024-02" db="EMBL/GenBank/DDBJ databases">
        <title>Discinaceae phylogenomics.</title>
        <authorList>
            <person name="Dirks A.C."/>
            <person name="James T.Y."/>
        </authorList>
    </citation>
    <scope>NUCLEOTIDE SEQUENCE [LARGE SCALE GENOMIC DNA]</scope>
    <source>
        <strain evidence="2 3">ACD0624</strain>
    </source>
</reference>
<proteinExistence type="predicted"/>
<evidence type="ECO:0000256" key="1">
    <source>
        <dbReference type="SAM" id="SignalP"/>
    </source>
</evidence>
<feature type="chain" id="PRO_5046106208" evidence="1">
    <location>
        <begin position="16"/>
        <end position="181"/>
    </location>
</feature>
<name>A0ABR3GAB6_9PEZI</name>
<evidence type="ECO:0000313" key="2">
    <source>
        <dbReference type="EMBL" id="KAL0632753.1"/>
    </source>
</evidence>
<dbReference type="EMBL" id="JBBBZM010000152">
    <property type="protein sequence ID" value="KAL0632753.1"/>
    <property type="molecule type" value="Genomic_DNA"/>
</dbReference>
<organism evidence="2 3">
    <name type="scientific">Discina gigas</name>
    <dbReference type="NCBI Taxonomy" id="1032678"/>
    <lineage>
        <taxon>Eukaryota</taxon>
        <taxon>Fungi</taxon>
        <taxon>Dikarya</taxon>
        <taxon>Ascomycota</taxon>
        <taxon>Pezizomycotina</taxon>
        <taxon>Pezizomycetes</taxon>
        <taxon>Pezizales</taxon>
        <taxon>Discinaceae</taxon>
        <taxon>Discina</taxon>
    </lineage>
</organism>
<evidence type="ECO:0000313" key="3">
    <source>
        <dbReference type="Proteomes" id="UP001447188"/>
    </source>
</evidence>
<feature type="signal peptide" evidence="1">
    <location>
        <begin position="1"/>
        <end position="15"/>
    </location>
</feature>
<keyword evidence="1" id="KW-0732">Signal</keyword>
<dbReference type="Proteomes" id="UP001447188">
    <property type="component" value="Unassembled WGS sequence"/>
</dbReference>
<comment type="caution">
    <text evidence="2">The sequence shown here is derived from an EMBL/GenBank/DDBJ whole genome shotgun (WGS) entry which is preliminary data.</text>
</comment>
<sequence length="181" mass="19206">MKLILALALPALAAAASSPTFASGAIVERGVLNSSQTQFVVANNSIFIGDAKYSSYSEPLILTYPGNQGSVVFTSFHKTVADFQSLLVYPYEARAVEFNTPRSAVFPIGATPFNFAITASVTADVTNNLLRYKDMDAWYACSTATTPEGTYQLFFVGTGVPVPDGCTRVDINTFANGACSA</sequence>
<protein>
    <submittedName>
        <fullName evidence="2">Uncharacterized protein</fullName>
    </submittedName>
</protein>